<dbReference type="InterPro" id="IPR011883">
    <property type="entry name" value="PaaD-like"/>
</dbReference>
<dbReference type="EMBL" id="UINC01064335">
    <property type="protein sequence ID" value="SVB92897.1"/>
    <property type="molecule type" value="Genomic_DNA"/>
</dbReference>
<proteinExistence type="predicted"/>
<dbReference type="InterPro" id="IPR056572">
    <property type="entry name" value="Zn_ribbon_PaaD"/>
</dbReference>
<dbReference type="InterPro" id="IPR002744">
    <property type="entry name" value="MIP18-like"/>
</dbReference>
<dbReference type="Gene3D" id="3.30.300.130">
    <property type="entry name" value="Fe-S cluster assembly (FSCA)"/>
    <property type="match status" value="1"/>
</dbReference>
<dbReference type="NCBIfam" id="TIGR02159">
    <property type="entry name" value="PA_CoA_Oxy4"/>
    <property type="match status" value="1"/>
</dbReference>
<gene>
    <name evidence="3" type="ORF">METZ01_LOCUS245751</name>
</gene>
<dbReference type="PANTHER" id="PTHR42831:SF3">
    <property type="entry name" value="1,2-PHENYLACETYL-COA EPOXIDASE, SUBUNIT D-RELATED"/>
    <property type="match status" value="1"/>
</dbReference>
<dbReference type="SUPFAM" id="SSF117916">
    <property type="entry name" value="Fe-S cluster assembly (FSCA) domain-like"/>
    <property type="match status" value="1"/>
</dbReference>
<organism evidence="3">
    <name type="scientific">marine metagenome</name>
    <dbReference type="NCBI Taxonomy" id="408172"/>
    <lineage>
        <taxon>unclassified sequences</taxon>
        <taxon>metagenomes</taxon>
        <taxon>ecological metagenomes</taxon>
    </lineage>
</organism>
<dbReference type="InterPro" id="IPR052339">
    <property type="entry name" value="Fe-S_Maturation_MIP18"/>
</dbReference>
<name>A0A382I0X9_9ZZZZ</name>
<feature type="non-terminal residue" evidence="3">
    <location>
        <position position="1"/>
    </location>
</feature>
<feature type="domain" description="PaaD zinc beta ribbon" evidence="2">
    <location>
        <begin position="128"/>
        <end position="168"/>
    </location>
</feature>
<feature type="domain" description="MIP18 family-like" evidence="1">
    <location>
        <begin position="24"/>
        <end position="95"/>
    </location>
</feature>
<dbReference type="Pfam" id="PF01883">
    <property type="entry name" value="FeS_assembly_P"/>
    <property type="match status" value="1"/>
</dbReference>
<sequence length="170" mass="19052">VQAIPIVPAEEHERRVRRQNSELKEIWDLLDAVKDPEVPVLSLWDLGVLQDVREQSGGLVVSITPTYSGCPALEAMREDIVEVLQVNGYTKVQVETRLLPAWTTDWLSESARQHLKGFGISPPVQHLDQVLCPLCGSPATRLISEFGSTTCKALYQCSDCQEPFDYFKTI</sequence>
<accession>A0A382I0X9</accession>
<dbReference type="Pfam" id="PF23451">
    <property type="entry name" value="Zn_ribbon_PaaD"/>
    <property type="match status" value="1"/>
</dbReference>
<dbReference type="InterPro" id="IPR034904">
    <property type="entry name" value="FSCA_dom_sf"/>
</dbReference>
<evidence type="ECO:0000313" key="3">
    <source>
        <dbReference type="EMBL" id="SVB92897.1"/>
    </source>
</evidence>
<protein>
    <submittedName>
        <fullName evidence="3">Uncharacterized protein</fullName>
    </submittedName>
</protein>
<dbReference type="AlphaFoldDB" id="A0A382I0X9"/>
<reference evidence="3" key="1">
    <citation type="submission" date="2018-05" db="EMBL/GenBank/DDBJ databases">
        <authorList>
            <person name="Lanie J.A."/>
            <person name="Ng W.-L."/>
            <person name="Kazmierczak K.M."/>
            <person name="Andrzejewski T.M."/>
            <person name="Davidsen T.M."/>
            <person name="Wayne K.J."/>
            <person name="Tettelin H."/>
            <person name="Glass J.I."/>
            <person name="Rusch D."/>
            <person name="Podicherti R."/>
            <person name="Tsui H.-C.T."/>
            <person name="Winkler M.E."/>
        </authorList>
    </citation>
    <scope>NUCLEOTIDE SEQUENCE</scope>
</reference>
<evidence type="ECO:0000259" key="2">
    <source>
        <dbReference type="Pfam" id="PF23451"/>
    </source>
</evidence>
<evidence type="ECO:0000259" key="1">
    <source>
        <dbReference type="Pfam" id="PF01883"/>
    </source>
</evidence>
<dbReference type="PANTHER" id="PTHR42831">
    <property type="entry name" value="FE-S PROTEIN MATURATION AUXILIARY FACTOR YITW"/>
    <property type="match status" value="1"/>
</dbReference>